<evidence type="ECO:0000256" key="4">
    <source>
        <dbReference type="ARBA" id="ARBA00022737"/>
    </source>
</evidence>
<protein>
    <recommendedName>
        <fullName evidence="2 9">GTPase Der</fullName>
    </recommendedName>
    <alternativeName>
        <fullName evidence="7 9">GTP-binding protein EngA</fullName>
    </alternativeName>
</protein>
<evidence type="ECO:0000256" key="2">
    <source>
        <dbReference type="ARBA" id="ARBA00020953"/>
    </source>
</evidence>
<comment type="similarity">
    <text evidence="1 9 10 11">Belongs to the TRAFAC class TrmE-Era-EngA-EngB-Septin-like GTPase superfamily. EngA (Der) GTPase family.</text>
</comment>
<feature type="binding site" evidence="9">
    <location>
        <begin position="9"/>
        <end position="16"/>
    </location>
    <ligand>
        <name>GTP</name>
        <dbReference type="ChEBI" id="CHEBI:37565"/>
        <label>1</label>
    </ligand>
</feature>
<feature type="binding site" evidence="9">
    <location>
        <begin position="181"/>
        <end position="188"/>
    </location>
    <ligand>
        <name>GTP</name>
        <dbReference type="ChEBI" id="CHEBI:37565"/>
        <label>2</label>
    </ligand>
</feature>
<gene>
    <name evidence="9" type="primary">der</name>
    <name evidence="13" type="ORF">HF295_02295</name>
</gene>
<dbReference type="FunFam" id="3.40.50.300:FF:000057">
    <property type="entry name" value="GTPase Der"/>
    <property type="match status" value="1"/>
</dbReference>
<comment type="function">
    <text evidence="8 9 11">GTPase that plays an essential role in the late steps of ribosome biogenesis.</text>
</comment>
<dbReference type="GO" id="GO:0005525">
    <property type="term" value="F:GTP binding"/>
    <property type="evidence" value="ECO:0007669"/>
    <property type="project" value="UniProtKB-UniRule"/>
</dbReference>
<dbReference type="Pfam" id="PF01926">
    <property type="entry name" value="MMR_HSR1"/>
    <property type="match status" value="2"/>
</dbReference>
<feature type="binding site" evidence="9">
    <location>
        <begin position="293"/>
        <end position="296"/>
    </location>
    <ligand>
        <name>GTP</name>
        <dbReference type="ChEBI" id="CHEBI:37565"/>
        <label>2</label>
    </ligand>
</feature>
<name>A0A7L6N2H4_9MOLU</name>
<evidence type="ECO:0000256" key="8">
    <source>
        <dbReference type="ARBA" id="ARBA00053470"/>
    </source>
</evidence>
<dbReference type="InterPro" id="IPR027417">
    <property type="entry name" value="P-loop_NTPase"/>
</dbReference>
<dbReference type="Gene3D" id="3.30.300.20">
    <property type="match status" value="1"/>
</dbReference>
<dbReference type="Pfam" id="PF14714">
    <property type="entry name" value="KH_dom-like"/>
    <property type="match status" value="1"/>
</dbReference>
<evidence type="ECO:0000256" key="1">
    <source>
        <dbReference type="ARBA" id="ARBA00008279"/>
    </source>
</evidence>
<sequence length="435" mass="49555">MLPIVAIVGRPNVGKSTLFNRIVEERISITDDLPGVTRDRIYSKATWLNREFRLIDTGGIELTDAPFLTEIKAQAEIAINEADVIIFTVDAKDGLLPGDRDVMAMLYNSNKPIIIAVNKVDNPKYQEAIYDFYEFGATHVINISSVHGTGIGDLLDEVVKHFPEIEDEPYEEDDILLSIIGRPNVGKSSLTNAILGYDRVIVSDIEGTTTDSVDTPFTLDDQKYVVIDTAGMKKRGKIYEKLDKYANLRAMQAIDRSDVSLLVLDAKDGIRQLDKNIAGYAIENKKAMIVVVNKWDAIERDQYTMNEWEDKIRTEFKFLKYIPIVFLSALTKARIKSLFPVIKQAYDNYSKRVSTSMLNEVIQDAMILNPPKPHKQKLLKVYYVTQVKAKCPTFVLFVNDTKIMHFSYGRYLENKLREKFDFFGTPISIILRNRE</sequence>
<feature type="binding site" evidence="9">
    <location>
        <begin position="56"/>
        <end position="60"/>
    </location>
    <ligand>
        <name>GTP</name>
        <dbReference type="ChEBI" id="CHEBI:37565"/>
        <label>1</label>
    </ligand>
</feature>
<feature type="binding site" evidence="9">
    <location>
        <begin position="228"/>
        <end position="232"/>
    </location>
    <ligand>
        <name>GTP</name>
        <dbReference type="ChEBI" id="CHEBI:37565"/>
        <label>2</label>
    </ligand>
</feature>
<evidence type="ECO:0000256" key="3">
    <source>
        <dbReference type="ARBA" id="ARBA00022517"/>
    </source>
</evidence>
<dbReference type="CDD" id="cd01895">
    <property type="entry name" value="EngA2"/>
    <property type="match status" value="1"/>
</dbReference>
<evidence type="ECO:0000256" key="7">
    <source>
        <dbReference type="ARBA" id="ARBA00032345"/>
    </source>
</evidence>
<evidence type="ECO:0000256" key="5">
    <source>
        <dbReference type="ARBA" id="ARBA00022741"/>
    </source>
</evidence>
<dbReference type="Proteomes" id="UP000512167">
    <property type="component" value="Chromosome"/>
</dbReference>
<dbReference type="PANTHER" id="PTHR43834:SF6">
    <property type="entry name" value="GTPASE DER"/>
    <property type="match status" value="1"/>
</dbReference>
<dbReference type="InterPro" id="IPR031166">
    <property type="entry name" value="G_ENGA"/>
</dbReference>
<organism evidence="13 14">
    <name type="scientific">Hujiaoplasma nucleasis</name>
    <dbReference type="NCBI Taxonomy" id="2725268"/>
    <lineage>
        <taxon>Bacteria</taxon>
        <taxon>Bacillati</taxon>
        <taxon>Mycoplasmatota</taxon>
        <taxon>Mollicutes</taxon>
        <taxon>Candidatus Izemoplasmatales</taxon>
        <taxon>Hujiaoplasmataceae</taxon>
        <taxon>Hujiaoplasma</taxon>
    </lineage>
</organism>
<feature type="domain" description="EngA-type G" evidence="12">
    <location>
        <begin position="3"/>
        <end position="166"/>
    </location>
</feature>
<dbReference type="KEGG" id="tbk:HF295_02295"/>
<dbReference type="InterPro" id="IPR016484">
    <property type="entry name" value="GTPase_Der"/>
</dbReference>
<evidence type="ECO:0000256" key="6">
    <source>
        <dbReference type="ARBA" id="ARBA00023134"/>
    </source>
</evidence>
<dbReference type="InterPro" id="IPR032859">
    <property type="entry name" value="KH_dom-like"/>
</dbReference>
<proteinExistence type="inferred from homology"/>
<keyword evidence="3 9" id="KW-0690">Ribosome biogenesis</keyword>
<dbReference type="PANTHER" id="PTHR43834">
    <property type="entry name" value="GTPASE DER"/>
    <property type="match status" value="1"/>
</dbReference>
<dbReference type="PROSITE" id="PS51712">
    <property type="entry name" value="G_ENGA"/>
    <property type="match status" value="2"/>
</dbReference>
<dbReference type="InterPro" id="IPR015946">
    <property type="entry name" value="KH_dom-like_a/b"/>
</dbReference>
<dbReference type="AlphaFoldDB" id="A0A7L6N2H4"/>
<dbReference type="RefSeq" id="WP_312032231.1">
    <property type="nucleotide sequence ID" value="NZ_CP051151.1"/>
</dbReference>
<dbReference type="GO" id="GO:0042254">
    <property type="term" value="P:ribosome biogenesis"/>
    <property type="evidence" value="ECO:0007669"/>
    <property type="project" value="UniProtKB-KW"/>
</dbReference>
<dbReference type="GO" id="GO:0043022">
    <property type="term" value="F:ribosome binding"/>
    <property type="evidence" value="ECO:0007669"/>
    <property type="project" value="TreeGrafter"/>
</dbReference>
<evidence type="ECO:0000256" key="10">
    <source>
        <dbReference type="PROSITE-ProRule" id="PRU01049"/>
    </source>
</evidence>
<evidence type="ECO:0000313" key="13">
    <source>
        <dbReference type="EMBL" id="QLY39751.1"/>
    </source>
</evidence>
<keyword evidence="14" id="KW-1185">Reference proteome</keyword>
<dbReference type="EMBL" id="CP051151">
    <property type="protein sequence ID" value="QLY39751.1"/>
    <property type="molecule type" value="Genomic_DNA"/>
</dbReference>
<accession>A0A7L6N2H4</accession>
<comment type="subunit">
    <text evidence="9">Associates with the 50S ribosomal subunit.</text>
</comment>
<dbReference type="FunFam" id="3.30.300.20:FF:000004">
    <property type="entry name" value="GTPase Der"/>
    <property type="match status" value="1"/>
</dbReference>
<dbReference type="FunFam" id="3.40.50.300:FF:000040">
    <property type="entry name" value="GTPase Der"/>
    <property type="match status" value="1"/>
</dbReference>
<dbReference type="NCBIfam" id="TIGR00231">
    <property type="entry name" value="small_GTP"/>
    <property type="match status" value="2"/>
</dbReference>
<dbReference type="SUPFAM" id="SSF52540">
    <property type="entry name" value="P-loop containing nucleoside triphosphate hydrolases"/>
    <property type="match status" value="2"/>
</dbReference>
<dbReference type="NCBIfam" id="TIGR03594">
    <property type="entry name" value="GTPase_EngA"/>
    <property type="match status" value="1"/>
</dbReference>
<dbReference type="Gene3D" id="3.40.50.300">
    <property type="entry name" value="P-loop containing nucleotide triphosphate hydrolases"/>
    <property type="match status" value="2"/>
</dbReference>
<reference evidence="13 14" key="1">
    <citation type="submission" date="2020-04" db="EMBL/GenBank/DDBJ databases">
        <authorList>
            <person name="Zheng R.K."/>
            <person name="Sun C.M."/>
        </authorList>
    </citation>
    <scope>NUCLEOTIDE SEQUENCE [LARGE SCALE GENOMIC DNA]</scope>
    <source>
        <strain evidence="14">zrk29</strain>
    </source>
</reference>
<dbReference type="PIRSF" id="PIRSF006485">
    <property type="entry name" value="GTP-binding_EngA"/>
    <property type="match status" value="1"/>
</dbReference>
<dbReference type="InterPro" id="IPR005225">
    <property type="entry name" value="Small_GTP-bd"/>
</dbReference>
<dbReference type="InterPro" id="IPR006073">
    <property type="entry name" value="GTP-bd"/>
</dbReference>
<evidence type="ECO:0000313" key="14">
    <source>
        <dbReference type="Proteomes" id="UP000512167"/>
    </source>
</evidence>
<evidence type="ECO:0000256" key="9">
    <source>
        <dbReference type="HAMAP-Rule" id="MF_00195"/>
    </source>
</evidence>
<keyword evidence="4 11" id="KW-0677">Repeat</keyword>
<keyword evidence="5 9" id="KW-0547">Nucleotide-binding</keyword>
<evidence type="ECO:0000256" key="11">
    <source>
        <dbReference type="RuleBase" id="RU004481"/>
    </source>
</evidence>
<feature type="domain" description="EngA-type G" evidence="12">
    <location>
        <begin position="175"/>
        <end position="350"/>
    </location>
</feature>
<keyword evidence="6 9" id="KW-0342">GTP-binding</keyword>
<dbReference type="HAMAP" id="MF_00195">
    <property type="entry name" value="GTPase_Der"/>
    <property type="match status" value="1"/>
</dbReference>
<dbReference type="CDD" id="cd01894">
    <property type="entry name" value="EngA1"/>
    <property type="match status" value="1"/>
</dbReference>
<evidence type="ECO:0000259" key="12">
    <source>
        <dbReference type="PROSITE" id="PS51712"/>
    </source>
</evidence>
<feature type="binding site" evidence="9">
    <location>
        <begin position="118"/>
        <end position="121"/>
    </location>
    <ligand>
        <name>GTP</name>
        <dbReference type="ChEBI" id="CHEBI:37565"/>
        <label>1</label>
    </ligand>
</feature>